<protein>
    <submittedName>
        <fullName evidence="2">Uncharacterized protein</fullName>
    </submittedName>
</protein>
<name>A0A4P9VZE8_9FUNG</name>
<evidence type="ECO:0000313" key="3">
    <source>
        <dbReference type="Proteomes" id="UP000269721"/>
    </source>
</evidence>
<dbReference type="Proteomes" id="UP000269721">
    <property type="component" value="Unassembled WGS sequence"/>
</dbReference>
<evidence type="ECO:0000313" key="2">
    <source>
        <dbReference type="EMBL" id="RKO85189.1"/>
    </source>
</evidence>
<feature type="compositionally biased region" description="Basic and acidic residues" evidence="1">
    <location>
        <begin position="50"/>
        <end position="73"/>
    </location>
</feature>
<dbReference type="AlphaFoldDB" id="A0A4P9VZE8"/>
<organism evidence="2 3">
    <name type="scientific">Blyttiomyces helicus</name>
    <dbReference type="NCBI Taxonomy" id="388810"/>
    <lineage>
        <taxon>Eukaryota</taxon>
        <taxon>Fungi</taxon>
        <taxon>Fungi incertae sedis</taxon>
        <taxon>Chytridiomycota</taxon>
        <taxon>Chytridiomycota incertae sedis</taxon>
        <taxon>Chytridiomycetes</taxon>
        <taxon>Chytridiomycetes incertae sedis</taxon>
        <taxon>Blyttiomyces</taxon>
    </lineage>
</organism>
<reference evidence="3" key="1">
    <citation type="journal article" date="2018" name="Nat. Microbiol.">
        <title>Leveraging single-cell genomics to expand the fungal tree of life.</title>
        <authorList>
            <person name="Ahrendt S.R."/>
            <person name="Quandt C.A."/>
            <person name="Ciobanu D."/>
            <person name="Clum A."/>
            <person name="Salamov A."/>
            <person name="Andreopoulos B."/>
            <person name="Cheng J.F."/>
            <person name="Woyke T."/>
            <person name="Pelin A."/>
            <person name="Henrissat B."/>
            <person name="Reynolds N.K."/>
            <person name="Benny G.L."/>
            <person name="Smith M.E."/>
            <person name="James T.Y."/>
            <person name="Grigoriev I.V."/>
        </authorList>
    </citation>
    <scope>NUCLEOTIDE SEQUENCE [LARGE SCALE GENOMIC DNA]</scope>
</reference>
<sequence length="161" mass="17919">MTRRTHLILSSLREEASFPVFSTFIVDGFQHQLDDIENDLNEGDQEDGDRDYQDRNCHEEQISTDERPEKENRGQGSGVGRIFGVEKIKGQGFPKSHLNNCSRQQGGRAAALHTNIAAALREAAAAKAGAQELIEAARLEFERTKWEAELAAAALAHEIKF</sequence>
<dbReference type="EMBL" id="KZ999320">
    <property type="protein sequence ID" value="RKO85189.1"/>
    <property type="molecule type" value="Genomic_DNA"/>
</dbReference>
<keyword evidence="3" id="KW-1185">Reference proteome</keyword>
<evidence type="ECO:0000256" key="1">
    <source>
        <dbReference type="SAM" id="MobiDB-lite"/>
    </source>
</evidence>
<feature type="region of interest" description="Disordered" evidence="1">
    <location>
        <begin position="39"/>
        <end position="81"/>
    </location>
</feature>
<accession>A0A4P9VZE8</accession>
<gene>
    <name evidence="2" type="ORF">BDK51DRAFT_32522</name>
</gene>
<feature type="compositionally biased region" description="Acidic residues" evidence="1">
    <location>
        <begin position="39"/>
        <end position="49"/>
    </location>
</feature>
<proteinExistence type="predicted"/>